<dbReference type="NCBIfam" id="TIGR00628">
    <property type="entry name" value="ung"/>
    <property type="match status" value="1"/>
</dbReference>
<dbReference type="SMART" id="SM00986">
    <property type="entry name" value="UDG"/>
    <property type="match status" value="1"/>
</dbReference>
<dbReference type="EMBL" id="PIPJ01000001">
    <property type="protein sequence ID" value="RUO23610.1"/>
    <property type="molecule type" value="Genomic_DNA"/>
</dbReference>
<organism evidence="13 14">
    <name type="scientific">Aliidiomarina iranensis</name>
    <dbReference type="NCBI Taxonomy" id="1434071"/>
    <lineage>
        <taxon>Bacteria</taxon>
        <taxon>Pseudomonadati</taxon>
        <taxon>Pseudomonadota</taxon>
        <taxon>Gammaproteobacteria</taxon>
        <taxon>Alteromonadales</taxon>
        <taxon>Idiomarinaceae</taxon>
        <taxon>Aliidiomarina</taxon>
    </lineage>
</organism>
<comment type="similarity">
    <text evidence="3 9 11">Belongs to the uracil-DNA glycosylase (UDG) superfamily. UNG family.</text>
</comment>
<dbReference type="Proteomes" id="UP000288395">
    <property type="component" value="Unassembled WGS sequence"/>
</dbReference>
<keyword evidence="8 9" id="KW-0234">DNA repair</keyword>
<evidence type="ECO:0000256" key="7">
    <source>
        <dbReference type="ARBA" id="ARBA00022801"/>
    </source>
</evidence>
<dbReference type="HAMAP" id="MF_00148">
    <property type="entry name" value="UDG"/>
    <property type="match status" value="1"/>
</dbReference>
<gene>
    <name evidence="9" type="primary">ung</name>
    <name evidence="13" type="ORF">CWE08_02900</name>
</gene>
<dbReference type="OrthoDB" id="9804372at2"/>
<proteinExistence type="inferred from homology"/>
<dbReference type="InterPro" id="IPR005122">
    <property type="entry name" value="Uracil-DNA_glycosylase-like"/>
</dbReference>
<evidence type="ECO:0000259" key="12">
    <source>
        <dbReference type="SMART" id="SM00986"/>
    </source>
</evidence>
<dbReference type="NCBIfam" id="NF003588">
    <property type="entry name" value="PRK05254.1-1"/>
    <property type="match status" value="1"/>
</dbReference>
<feature type="active site" description="Proton acceptor" evidence="9 10">
    <location>
        <position position="61"/>
    </location>
</feature>
<accession>A0A432W320</accession>
<sequence>MATWQTFLQREKKKEYFQNLIARLSAEREAGEIILPPEKDMFKAFELTPLNQVKVVIIGQDPYHQLGQAHGLAFSVPKGIKPPPSLKNIYKAIQHDYPKVSIPKHGDLQGWAEQGVFLHNTALTVRMSAAGSHAKIGWQTFTENALRYLAEQRTCAYLLWGNHAQKFEPLITEAHKMLPANNALGQNESVKGRNISPLILKAVHPSPLSAHRGFLNCGHFAAVNCWLLQQGESPIEWLKADTEAEQQYTLL</sequence>
<evidence type="ECO:0000256" key="1">
    <source>
        <dbReference type="ARBA" id="ARBA00001400"/>
    </source>
</evidence>
<keyword evidence="6 9" id="KW-0227">DNA damage</keyword>
<dbReference type="GO" id="GO:0097510">
    <property type="term" value="P:base-excision repair, AP site formation via deaminated base removal"/>
    <property type="evidence" value="ECO:0007669"/>
    <property type="project" value="TreeGrafter"/>
</dbReference>
<evidence type="ECO:0000256" key="11">
    <source>
        <dbReference type="RuleBase" id="RU003780"/>
    </source>
</evidence>
<dbReference type="InterPro" id="IPR036895">
    <property type="entry name" value="Uracil-DNA_glycosylase-like_sf"/>
</dbReference>
<evidence type="ECO:0000313" key="14">
    <source>
        <dbReference type="Proteomes" id="UP000288395"/>
    </source>
</evidence>
<dbReference type="CDD" id="cd10027">
    <property type="entry name" value="UDG-F1-like"/>
    <property type="match status" value="1"/>
</dbReference>
<dbReference type="NCBIfam" id="NF003592">
    <property type="entry name" value="PRK05254.1-5"/>
    <property type="match status" value="1"/>
</dbReference>
<evidence type="ECO:0000256" key="10">
    <source>
        <dbReference type="PROSITE-ProRule" id="PRU10072"/>
    </source>
</evidence>
<dbReference type="Gene3D" id="3.40.470.10">
    <property type="entry name" value="Uracil-DNA glycosylase-like domain"/>
    <property type="match status" value="1"/>
</dbReference>
<dbReference type="NCBIfam" id="NF003589">
    <property type="entry name" value="PRK05254.1-2"/>
    <property type="match status" value="1"/>
</dbReference>
<dbReference type="RefSeq" id="WP_126765399.1">
    <property type="nucleotide sequence ID" value="NZ_PIPJ01000001.1"/>
</dbReference>
<evidence type="ECO:0000256" key="5">
    <source>
        <dbReference type="ARBA" id="ARBA00018429"/>
    </source>
</evidence>
<protein>
    <recommendedName>
        <fullName evidence="5 9">Uracil-DNA glycosylase</fullName>
        <shortName evidence="9">UDG</shortName>
        <ecNumber evidence="4 9">3.2.2.27</ecNumber>
    </recommendedName>
</protein>
<comment type="catalytic activity">
    <reaction evidence="1 9 11">
        <text>Hydrolyzes single-stranded DNA or mismatched double-stranded DNA and polynucleotides, releasing free uracil.</text>
        <dbReference type="EC" id="3.2.2.27"/>
    </reaction>
</comment>
<evidence type="ECO:0000256" key="3">
    <source>
        <dbReference type="ARBA" id="ARBA00008184"/>
    </source>
</evidence>
<evidence type="ECO:0000256" key="9">
    <source>
        <dbReference type="HAMAP-Rule" id="MF_00148"/>
    </source>
</evidence>
<keyword evidence="7 9" id="KW-0378">Hydrolase</keyword>
<dbReference type="SUPFAM" id="SSF52141">
    <property type="entry name" value="Uracil-DNA glycosylase-like"/>
    <property type="match status" value="1"/>
</dbReference>
<keyword evidence="14" id="KW-1185">Reference proteome</keyword>
<name>A0A432W320_9GAMM</name>
<feature type="domain" description="Uracil-DNA glycosylase-like" evidence="12">
    <location>
        <begin position="46"/>
        <end position="227"/>
    </location>
</feature>
<dbReference type="EC" id="3.2.2.27" evidence="4 9"/>
<evidence type="ECO:0000256" key="8">
    <source>
        <dbReference type="ARBA" id="ARBA00023204"/>
    </source>
</evidence>
<dbReference type="InterPro" id="IPR018085">
    <property type="entry name" value="Ura-DNA_Glyclase_AS"/>
</dbReference>
<evidence type="ECO:0000256" key="6">
    <source>
        <dbReference type="ARBA" id="ARBA00022763"/>
    </source>
</evidence>
<evidence type="ECO:0000256" key="2">
    <source>
        <dbReference type="ARBA" id="ARBA00002631"/>
    </source>
</evidence>
<comment type="caution">
    <text evidence="13">The sequence shown here is derived from an EMBL/GenBank/DDBJ whole genome shotgun (WGS) entry which is preliminary data.</text>
</comment>
<comment type="function">
    <text evidence="2 9 11">Excises uracil residues from the DNA which can arise as a result of misincorporation of dUMP residues by DNA polymerase or due to deamination of cytosine.</text>
</comment>
<evidence type="ECO:0000256" key="4">
    <source>
        <dbReference type="ARBA" id="ARBA00012030"/>
    </source>
</evidence>
<dbReference type="AlphaFoldDB" id="A0A432W320"/>
<dbReference type="PROSITE" id="PS00130">
    <property type="entry name" value="U_DNA_GLYCOSYLASE"/>
    <property type="match status" value="1"/>
</dbReference>
<dbReference type="SMART" id="SM00987">
    <property type="entry name" value="UreE_C"/>
    <property type="match status" value="1"/>
</dbReference>
<dbReference type="InterPro" id="IPR002043">
    <property type="entry name" value="UDG_fam1"/>
</dbReference>
<dbReference type="GO" id="GO:0004844">
    <property type="term" value="F:uracil DNA N-glycosylase activity"/>
    <property type="evidence" value="ECO:0007669"/>
    <property type="project" value="UniProtKB-UniRule"/>
</dbReference>
<dbReference type="PANTHER" id="PTHR11264:SF0">
    <property type="entry name" value="URACIL-DNA GLYCOSYLASE"/>
    <property type="match status" value="1"/>
</dbReference>
<reference evidence="14" key="1">
    <citation type="journal article" date="2018" name="Front. Microbiol.">
        <title>Genome-Based Analysis Reveals the Taxonomy and Diversity of the Family Idiomarinaceae.</title>
        <authorList>
            <person name="Liu Y."/>
            <person name="Lai Q."/>
            <person name="Shao Z."/>
        </authorList>
    </citation>
    <scope>NUCLEOTIDE SEQUENCE [LARGE SCALE GENOMIC DNA]</scope>
    <source>
        <strain evidence="14">GBPy7</strain>
    </source>
</reference>
<dbReference type="GO" id="GO:0005737">
    <property type="term" value="C:cytoplasm"/>
    <property type="evidence" value="ECO:0007669"/>
    <property type="project" value="UniProtKB-SubCell"/>
</dbReference>
<dbReference type="PANTHER" id="PTHR11264">
    <property type="entry name" value="URACIL-DNA GLYCOSYLASE"/>
    <property type="match status" value="1"/>
</dbReference>
<dbReference type="Pfam" id="PF03167">
    <property type="entry name" value="UDG"/>
    <property type="match status" value="1"/>
</dbReference>
<comment type="subcellular location">
    <subcellularLocation>
        <location evidence="9">Cytoplasm</location>
    </subcellularLocation>
</comment>
<keyword evidence="9" id="KW-0963">Cytoplasm</keyword>
<evidence type="ECO:0000313" key="13">
    <source>
        <dbReference type="EMBL" id="RUO23610.1"/>
    </source>
</evidence>